<feature type="compositionally biased region" description="Acidic residues" evidence="6">
    <location>
        <begin position="46"/>
        <end position="64"/>
    </location>
</feature>
<evidence type="ECO:0008006" key="9">
    <source>
        <dbReference type="Google" id="ProtNLM"/>
    </source>
</evidence>
<comment type="caution">
    <text evidence="7">The sequence shown here is derived from an EMBL/GenBank/DDBJ whole genome shotgun (WGS) entry which is preliminary data.</text>
</comment>
<evidence type="ECO:0000256" key="4">
    <source>
        <dbReference type="ARBA" id="ARBA00023054"/>
    </source>
</evidence>
<dbReference type="OrthoDB" id="443772at2759"/>
<accession>A0A6G0XFH6</accession>
<evidence type="ECO:0000256" key="2">
    <source>
        <dbReference type="ARBA" id="ARBA00007336"/>
    </source>
</evidence>
<reference evidence="7 8" key="1">
    <citation type="submission" date="2019-07" db="EMBL/GenBank/DDBJ databases">
        <title>Genomics analysis of Aphanomyces spp. identifies a new class of oomycete effector associated with host adaptation.</title>
        <authorList>
            <person name="Gaulin E."/>
        </authorList>
    </citation>
    <scope>NUCLEOTIDE SEQUENCE [LARGE SCALE GENOMIC DNA]</scope>
    <source>
        <strain evidence="7 8">ATCC 201684</strain>
    </source>
</reference>
<feature type="compositionally biased region" description="Basic and acidic residues" evidence="6">
    <location>
        <begin position="208"/>
        <end position="221"/>
    </location>
</feature>
<proteinExistence type="inferred from homology"/>
<keyword evidence="4" id="KW-0175">Coiled coil</keyword>
<protein>
    <recommendedName>
        <fullName evidence="9">rRNA-processing protein EBP2</fullName>
    </recommendedName>
</protein>
<dbReference type="GO" id="GO:0034399">
    <property type="term" value="C:nuclear periphery"/>
    <property type="evidence" value="ECO:0007669"/>
    <property type="project" value="TreeGrafter"/>
</dbReference>
<organism evidence="7 8">
    <name type="scientific">Aphanomyces euteiches</name>
    <dbReference type="NCBI Taxonomy" id="100861"/>
    <lineage>
        <taxon>Eukaryota</taxon>
        <taxon>Sar</taxon>
        <taxon>Stramenopiles</taxon>
        <taxon>Oomycota</taxon>
        <taxon>Saprolegniomycetes</taxon>
        <taxon>Saprolegniales</taxon>
        <taxon>Verrucalvaceae</taxon>
        <taxon>Aphanomyces</taxon>
    </lineage>
</organism>
<feature type="compositionally biased region" description="Basic and acidic residues" evidence="6">
    <location>
        <begin position="246"/>
        <end position="278"/>
    </location>
</feature>
<dbReference type="GO" id="GO:0006364">
    <property type="term" value="P:rRNA processing"/>
    <property type="evidence" value="ECO:0007669"/>
    <property type="project" value="TreeGrafter"/>
</dbReference>
<evidence type="ECO:0000256" key="5">
    <source>
        <dbReference type="ARBA" id="ARBA00023242"/>
    </source>
</evidence>
<keyword evidence="5" id="KW-0539">Nucleus</keyword>
<dbReference type="InterPro" id="IPR008610">
    <property type="entry name" value="Ebp2"/>
</dbReference>
<evidence type="ECO:0000313" key="7">
    <source>
        <dbReference type="EMBL" id="KAF0738998.1"/>
    </source>
</evidence>
<evidence type="ECO:0000256" key="1">
    <source>
        <dbReference type="ARBA" id="ARBA00004604"/>
    </source>
</evidence>
<dbReference type="GO" id="GO:0030687">
    <property type="term" value="C:preribosome, large subunit precursor"/>
    <property type="evidence" value="ECO:0007669"/>
    <property type="project" value="TreeGrafter"/>
</dbReference>
<name>A0A6G0XFH6_9STRA</name>
<sequence length="342" mass="38974">MGNKRQKKGDQLAVVGRSVSALVNAEDATEAEILNTPVLSARADDNNDGDDDEDDEDEEDEEAEIERRLVEEMQAEKAKTQVNAIYNKEAMLALANELDLSTKFKWVETLDTSKFPLELENAHDDLKREVAFYNQTLASVKHAKDRLLKEKIPYKRPDDYFAEMLKSDAHMARVKDKLIFEQKKINAVEERKKSQAHKKVAKELQSQKAKERLKEKNDTLEAVKQWKKRKNTNNSSAGGKDDDENFEKVLESTNKRKRDGGDDGKNKKPRNFKREAANKKFGSGGKTKLTQKRNDRKSTNDFSSFSRSRNNEGVGKRGNKKQAGKRPGKAARSKSMQKRGRK</sequence>
<dbReference type="VEuPathDB" id="FungiDB:AeMF1_000500"/>
<evidence type="ECO:0000256" key="6">
    <source>
        <dbReference type="SAM" id="MobiDB-lite"/>
    </source>
</evidence>
<dbReference type="GO" id="GO:0042273">
    <property type="term" value="P:ribosomal large subunit biogenesis"/>
    <property type="evidence" value="ECO:0007669"/>
    <property type="project" value="TreeGrafter"/>
</dbReference>
<feature type="region of interest" description="Disordered" evidence="6">
    <location>
        <begin position="33"/>
        <end position="64"/>
    </location>
</feature>
<dbReference type="Proteomes" id="UP000481153">
    <property type="component" value="Unassembled WGS sequence"/>
</dbReference>
<dbReference type="EMBL" id="VJMJ01000067">
    <property type="protein sequence ID" value="KAF0738998.1"/>
    <property type="molecule type" value="Genomic_DNA"/>
</dbReference>
<comment type="subcellular location">
    <subcellularLocation>
        <location evidence="1">Nucleus</location>
        <location evidence="1">Nucleolus</location>
    </subcellularLocation>
</comment>
<dbReference type="GO" id="GO:0005730">
    <property type="term" value="C:nucleolus"/>
    <property type="evidence" value="ECO:0007669"/>
    <property type="project" value="UniProtKB-SubCell"/>
</dbReference>
<feature type="region of interest" description="Disordered" evidence="6">
    <location>
        <begin position="207"/>
        <end position="342"/>
    </location>
</feature>
<evidence type="ECO:0000313" key="8">
    <source>
        <dbReference type="Proteomes" id="UP000481153"/>
    </source>
</evidence>
<comment type="similarity">
    <text evidence="2">Belongs to the EBP2 family.</text>
</comment>
<gene>
    <name evidence="7" type="ORF">Ae201684_005187</name>
</gene>
<feature type="compositionally biased region" description="Basic residues" evidence="6">
    <location>
        <begin position="317"/>
        <end position="342"/>
    </location>
</feature>
<dbReference type="Pfam" id="PF05890">
    <property type="entry name" value="Ebp2"/>
    <property type="match status" value="1"/>
</dbReference>
<dbReference type="AlphaFoldDB" id="A0A6G0XFH6"/>
<keyword evidence="8" id="KW-1185">Reference proteome</keyword>
<evidence type="ECO:0000256" key="3">
    <source>
        <dbReference type="ARBA" id="ARBA00022517"/>
    </source>
</evidence>
<dbReference type="PANTHER" id="PTHR13028">
    <property type="entry name" value="RRNA PROCESSING PROTEIN EBNA1-BINDING PROTEIN-RELATED"/>
    <property type="match status" value="1"/>
</dbReference>
<dbReference type="PANTHER" id="PTHR13028:SF0">
    <property type="entry name" value="RRNA-PROCESSING PROTEIN EBP2-RELATED"/>
    <property type="match status" value="1"/>
</dbReference>
<keyword evidence="3" id="KW-0690">Ribosome biogenesis</keyword>